<evidence type="ECO:0000256" key="2">
    <source>
        <dbReference type="ARBA" id="ARBA00022723"/>
    </source>
</evidence>
<dbReference type="GO" id="GO:0006508">
    <property type="term" value="P:proteolysis"/>
    <property type="evidence" value="ECO:0007669"/>
    <property type="project" value="UniProtKB-KW"/>
</dbReference>
<protein>
    <submittedName>
        <fullName evidence="9">Oligoendopeptidase F</fullName>
    </submittedName>
</protein>
<evidence type="ECO:0000313" key="9">
    <source>
        <dbReference type="EMBL" id="AEI42178.1"/>
    </source>
</evidence>
<dbReference type="AlphaFoldDB" id="F8FDK8"/>
<dbReference type="HOGENOM" id="CLU_021290_3_1_9"/>
<dbReference type="GO" id="GO:0004181">
    <property type="term" value="F:metallocarboxypeptidase activity"/>
    <property type="evidence" value="ECO:0007669"/>
    <property type="project" value="InterPro"/>
</dbReference>
<dbReference type="RefSeq" id="WP_013917335.1">
    <property type="nucleotide sequence ID" value="NC_015690.1"/>
</dbReference>
<dbReference type="InterPro" id="IPR034006">
    <property type="entry name" value="M3B_PepF_2"/>
</dbReference>
<keyword evidence="5 6" id="KW-0482">Metalloprotease</keyword>
<accession>F8FDK8</accession>
<comment type="cofactor">
    <cofactor evidence="6">
        <name>Zn(2+)</name>
        <dbReference type="ChEBI" id="CHEBI:29105"/>
    </cofactor>
    <text evidence="6">Binds 1 zinc ion.</text>
</comment>
<dbReference type="GO" id="GO:0004222">
    <property type="term" value="F:metalloendopeptidase activity"/>
    <property type="evidence" value="ECO:0007669"/>
    <property type="project" value="InterPro"/>
</dbReference>
<dbReference type="PATRIC" id="fig|1036673.3.peg.3334"/>
<keyword evidence="4 6" id="KW-0862">Zinc</keyword>
<organism evidence="9 10">
    <name type="scientific">Paenibacillus mucilaginosus (strain KNP414)</name>
    <dbReference type="NCBI Taxonomy" id="1036673"/>
    <lineage>
        <taxon>Bacteria</taxon>
        <taxon>Bacillati</taxon>
        <taxon>Bacillota</taxon>
        <taxon>Bacilli</taxon>
        <taxon>Bacillales</taxon>
        <taxon>Paenibacillaceae</taxon>
        <taxon>Paenibacillus</taxon>
    </lineage>
</organism>
<dbReference type="PANTHER" id="PTHR34217">
    <property type="entry name" value="METAL-DEPENDENT CARBOXYPEPTIDASE"/>
    <property type="match status" value="1"/>
</dbReference>
<dbReference type="MEROPS" id="M03.A08"/>
<reference evidence="10" key="1">
    <citation type="submission" date="2011-06" db="EMBL/GenBank/DDBJ databases">
        <title>Complete genome sequence of Paenibacillus mucilaginosus KNP414.</title>
        <authorList>
            <person name="Wang J."/>
            <person name="Hu S."/>
            <person name="Hu X."/>
            <person name="Zhang B."/>
            <person name="Dong D."/>
            <person name="Zhang S."/>
            <person name="Zhao K."/>
            <person name="Wu D."/>
        </authorList>
    </citation>
    <scope>NUCLEOTIDE SEQUENCE [LARGE SCALE GENOMIC DNA]</scope>
    <source>
        <strain evidence="10">KNP414</strain>
    </source>
</reference>
<dbReference type="KEGG" id="pms:KNP414_03634"/>
<feature type="domain" description="Peptidase M3A/M3B catalytic" evidence="7">
    <location>
        <begin position="339"/>
        <end position="581"/>
    </location>
</feature>
<dbReference type="InterPro" id="IPR013647">
    <property type="entry name" value="OligopepF_N_dom"/>
</dbReference>
<dbReference type="Proteomes" id="UP000006620">
    <property type="component" value="Chromosome"/>
</dbReference>
<dbReference type="EMBL" id="CP002869">
    <property type="protein sequence ID" value="AEI42178.1"/>
    <property type="molecule type" value="Genomic_DNA"/>
</dbReference>
<dbReference type="InterPro" id="IPR001567">
    <property type="entry name" value="Pept_M3A_M3B_dom"/>
</dbReference>
<sequence>MKTPLPQTWNLERFFPGGSASAEFGVFLDGLRQHIAEAEELLRSTPMPASPNDVSALLPLIALLQKAALQIREADSFTGCLAAENQNDKRAVILGGQVRTLGAAYASALTRFDDLLTRIPEEAWEALLALPELQEIRYPLAERRELAAEKLPPEQEALVNELAVDGYHGWGELYNTTVSKFRVPYEENGVVTELSAGQAANKMDSPQREIREKVFRRWEEQWGRHADYCADALNHLGGFRLKLYERRGWEGILKEPLSINRMSQETLDTMWKVIEDSKDVFVRYLERKAKLLGLSRLSWFDVDAPVGSGAGTISYDAGAELIVGQFRRFSPKMADFAVKAFENAWIEAEDRPGKRPGGFCTSFPVAEETRIFMTYAGSASNVSTLAHELGHAYHQHVMNDLPAFAQEYAMNVAETASTFAEMVVSDAAVKGAATEAERLALIEDKIQRSVAFYMNIHARFLFETRFYEERSRGLVSVDRLNELMTEAQREAYRGALEEYHPHFWASKLHFYITEVPFYNFPYTFGYMFSAGLYAEALKRGEAFEDQYVALLRDTGRMTVEELAQKHLGVDLRRPDFWQGAMSMSVGDVEEFLRLTE</sequence>
<keyword evidence="2 6" id="KW-0479">Metal-binding</keyword>
<evidence type="ECO:0000313" key="10">
    <source>
        <dbReference type="Proteomes" id="UP000006620"/>
    </source>
</evidence>
<dbReference type="SUPFAM" id="SSF55486">
    <property type="entry name" value="Metalloproteases ('zincins'), catalytic domain"/>
    <property type="match status" value="1"/>
</dbReference>
<evidence type="ECO:0000256" key="6">
    <source>
        <dbReference type="RuleBase" id="RU003435"/>
    </source>
</evidence>
<dbReference type="GO" id="GO:0046872">
    <property type="term" value="F:metal ion binding"/>
    <property type="evidence" value="ECO:0007669"/>
    <property type="project" value="UniProtKB-UniRule"/>
</dbReference>
<dbReference type="InterPro" id="IPR001333">
    <property type="entry name" value="Peptidase_M32_Taq"/>
</dbReference>
<comment type="similarity">
    <text evidence="6">Belongs to the peptidase M3 family.</text>
</comment>
<dbReference type="InterPro" id="IPR042088">
    <property type="entry name" value="OligoPept_F_C"/>
</dbReference>
<evidence type="ECO:0000256" key="4">
    <source>
        <dbReference type="ARBA" id="ARBA00022833"/>
    </source>
</evidence>
<proteinExistence type="inferred from homology"/>
<feature type="domain" description="Oligopeptidase F N-terminal" evidence="8">
    <location>
        <begin position="116"/>
        <end position="182"/>
    </location>
</feature>
<dbReference type="Gene3D" id="1.20.140.70">
    <property type="entry name" value="Oligopeptidase f, N-terminal domain"/>
    <property type="match status" value="1"/>
</dbReference>
<gene>
    <name evidence="9" type="ordered locus">KNP414_03634</name>
</gene>
<dbReference type="Gene3D" id="1.10.1370.20">
    <property type="entry name" value="Oligoendopeptidase f, C-terminal domain"/>
    <property type="match status" value="1"/>
</dbReference>
<evidence type="ECO:0000259" key="8">
    <source>
        <dbReference type="Pfam" id="PF08439"/>
    </source>
</evidence>
<evidence type="ECO:0000259" key="7">
    <source>
        <dbReference type="Pfam" id="PF01432"/>
    </source>
</evidence>
<evidence type="ECO:0000256" key="1">
    <source>
        <dbReference type="ARBA" id="ARBA00022670"/>
    </source>
</evidence>
<reference evidence="9 10" key="2">
    <citation type="journal article" date="2013" name="Genome Announc.">
        <title>Genome Sequence of Growth-Improving Paenibacillus mucilaginosus Strain KNP414.</title>
        <authorList>
            <person name="Lu J.J."/>
            <person name="Wang J.F."/>
            <person name="Hu X.F."/>
        </authorList>
    </citation>
    <scope>NUCLEOTIDE SEQUENCE [LARGE SCALE GENOMIC DNA]</scope>
    <source>
        <strain evidence="9 10">KNP414</strain>
    </source>
</reference>
<dbReference type="Pfam" id="PF08439">
    <property type="entry name" value="Peptidase_M3_N"/>
    <property type="match status" value="1"/>
</dbReference>
<dbReference type="InterPro" id="IPR011977">
    <property type="entry name" value="Pept_M3B_clade3"/>
</dbReference>
<dbReference type="PANTHER" id="PTHR34217:SF1">
    <property type="entry name" value="CARBOXYPEPTIDASE 1"/>
    <property type="match status" value="1"/>
</dbReference>
<dbReference type="Pfam" id="PF01432">
    <property type="entry name" value="Peptidase_M3"/>
    <property type="match status" value="1"/>
</dbReference>
<name>F8FDK8_PAEMK</name>
<keyword evidence="3 6" id="KW-0378">Hydrolase</keyword>
<keyword evidence="1 6" id="KW-0645">Protease</keyword>
<dbReference type="CDD" id="cd09607">
    <property type="entry name" value="M3B_PepF"/>
    <property type="match status" value="1"/>
</dbReference>
<evidence type="ECO:0000256" key="5">
    <source>
        <dbReference type="ARBA" id="ARBA00023049"/>
    </source>
</evidence>
<evidence type="ECO:0000256" key="3">
    <source>
        <dbReference type="ARBA" id="ARBA00022801"/>
    </source>
</evidence>
<dbReference type="NCBIfam" id="TIGR02290">
    <property type="entry name" value="M3_fam_3"/>
    <property type="match status" value="1"/>
</dbReference>